<dbReference type="SMART" id="SM00733">
    <property type="entry name" value="Mterf"/>
    <property type="match status" value="8"/>
</dbReference>
<keyword evidence="2" id="KW-0804">Transcription</keyword>
<evidence type="ECO:0000313" key="6">
    <source>
        <dbReference type="Proteomes" id="UP001154282"/>
    </source>
</evidence>
<sequence length="617" mass="70415">MNLMAKSLSFPAYQFQPLINPRYCPLLQRQLLYPYKYPPSHLHRSRLILRNHFPPQCQNPSNSSSLSSTPAHQQEEEQHLEQLKETREALSLFLQEFGVSPEDSVFIASNAPKYANMLVDSVRDLEEWSAWKSGDAGGEEFGELKGFREKVVHMAKVKGDNGKVAFLESIGLNLSSAMNVARYLSKESLPGLIDKVKYMKDIFFTNSDDKILFGKKARRMMMHLSIPIDEDLQQTLSFFEKIEARRGGLDMLGFSDASFRYLVESFPRILSLPIDSHLKPMVQFLESIGISSNRMGNIFLLFPPTILWGAKGIRSRVKAFRNFEFHSFSASQVETVDKSIGKVLVKCPWVLSSGMIENYREILSFFDMEKVPRGSVERAIQSWPHILGCSPGKLKVMVEQFGDLGVRDKKLGQVIATSPQLLLRKPSEFVQGVTFLKDLGFTQDDVGMLLSRCPEIFAASIDNTLRKKIKSLASIGIYEEHLPRVIKKYPEVLVSDFNSTLLPRMKYLMEIGISKRDVAFMVRRFSPLLGYSIDKVLRPKYEFLVQTMEKPVRDVVEYPRYFSHSLEKKIKPRFLVLKQRNIECSLKDMLAKNDEEFNSVFLHSGGRMPVSDSPSAD</sequence>
<evidence type="ECO:0000313" key="5">
    <source>
        <dbReference type="EMBL" id="CAI0410008.1"/>
    </source>
</evidence>
<evidence type="ECO:0000256" key="1">
    <source>
        <dbReference type="ARBA" id="ARBA00007692"/>
    </source>
</evidence>
<dbReference type="Proteomes" id="UP001154282">
    <property type="component" value="Unassembled WGS sequence"/>
</dbReference>
<accession>A0AAV0JMB1</accession>
<evidence type="ECO:0000256" key="4">
    <source>
        <dbReference type="SAM" id="MobiDB-lite"/>
    </source>
</evidence>
<dbReference type="Gene3D" id="1.25.70.10">
    <property type="entry name" value="Transcription termination factor 3, mitochondrial"/>
    <property type="match status" value="1"/>
</dbReference>
<evidence type="ECO:0000256" key="3">
    <source>
        <dbReference type="ARBA" id="ARBA00022946"/>
    </source>
</evidence>
<keyword evidence="2" id="KW-0805">Transcription regulation</keyword>
<keyword evidence="2" id="KW-0806">Transcription termination</keyword>
<comment type="similarity">
    <text evidence="1">Belongs to the mTERF family.</text>
</comment>
<feature type="compositionally biased region" description="Basic and acidic residues" evidence="4">
    <location>
        <begin position="73"/>
        <end position="82"/>
    </location>
</feature>
<dbReference type="PANTHER" id="PTHR13068:SF3">
    <property type="entry name" value="MITOCHONDRIAL TRANSCRIPTION TERMINATION FACTOR FAMILY PROTEIN"/>
    <property type="match status" value="1"/>
</dbReference>
<dbReference type="InterPro" id="IPR038538">
    <property type="entry name" value="MTERF_sf"/>
</dbReference>
<comment type="caution">
    <text evidence="5">The sequence shown here is derived from an EMBL/GenBank/DDBJ whole genome shotgun (WGS) entry which is preliminary data.</text>
</comment>
<gene>
    <name evidence="5" type="ORF">LITE_LOCUS14578</name>
</gene>
<keyword evidence="3" id="KW-0809">Transit peptide</keyword>
<dbReference type="GO" id="GO:0006353">
    <property type="term" value="P:DNA-templated transcription termination"/>
    <property type="evidence" value="ECO:0007669"/>
    <property type="project" value="UniProtKB-KW"/>
</dbReference>
<keyword evidence="6" id="KW-1185">Reference proteome</keyword>
<organism evidence="5 6">
    <name type="scientific">Linum tenue</name>
    <dbReference type="NCBI Taxonomy" id="586396"/>
    <lineage>
        <taxon>Eukaryota</taxon>
        <taxon>Viridiplantae</taxon>
        <taxon>Streptophyta</taxon>
        <taxon>Embryophyta</taxon>
        <taxon>Tracheophyta</taxon>
        <taxon>Spermatophyta</taxon>
        <taxon>Magnoliopsida</taxon>
        <taxon>eudicotyledons</taxon>
        <taxon>Gunneridae</taxon>
        <taxon>Pentapetalae</taxon>
        <taxon>rosids</taxon>
        <taxon>fabids</taxon>
        <taxon>Malpighiales</taxon>
        <taxon>Linaceae</taxon>
        <taxon>Linum</taxon>
    </lineage>
</organism>
<dbReference type="EMBL" id="CAMGYJ010000005">
    <property type="protein sequence ID" value="CAI0410008.1"/>
    <property type="molecule type" value="Genomic_DNA"/>
</dbReference>
<dbReference type="Pfam" id="PF02536">
    <property type="entry name" value="mTERF"/>
    <property type="match status" value="2"/>
</dbReference>
<dbReference type="PANTHER" id="PTHR13068">
    <property type="entry name" value="CGI-12 PROTEIN-RELATED"/>
    <property type="match status" value="1"/>
</dbReference>
<evidence type="ECO:0000256" key="2">
    <source>
        <dbReference type="ARBA" id="ARBA00022472"/>
    </source>
</evidence>
<evidence type="ECO:0008006" key="7">
    <source>
        <dbReference type="Google" id="ProtNLM"/>
    </source>
</evidence>
<dbReference type="InterPro" id="IPR003690">
    <property type="entry name" value="MTERF"/>
</dbReference>
<protein>
    <recommendedName>
        <fullName evidence="7">Transcription termination factor MTERF2, chloroplastic</fullName>
    </recommendedName>
</protein>
<proteinExistence type="inferred from homology"/>
<name>A0AAV0JMB1_9ROSI</name>
<dbReference type="FunFam" id="1.25.70.10:FF:000015">
    <property type="entry name" value="Mitochondrial transcription termination factor family protein"/>
    <property type="match status" value="1"/>
</dbReference>
<reference evidence="5" key="1">
    <citation type="submission" date="2022-08" db="EMBL/GenBank/DDBJ databases">
        <authorList>
            <person name="Gutierrez-Valencia J."/>
        </authorList>
    </citation>
    <scope>NUCLEOTIDE SEQUENCE</scope>
</reference>
<dbReference type="GO" id="GO:0003676">
    <property type="term" value="F:nucleic acid binding"/>
    <property type="evidence" value="ECO:0007669"/>
    <property type="project" value="InterPro"/>
</dbReference>
<dbReference type="AlphaFoldDB" id="A0AAV0JMB1"/>
<feature type="region of interest" description="Disordered" evidence="4">
    <location>
        <begin position="53"/>
        <end position="82"/>
    </location>
</feature>